<feature type="transmembrane region" description="Helical" evidence="1">
    <location>
        <begin position="52"/>
        <end position="71"/>
    </location>
</feature>
<name>A0A2S7TYY3_9BACT</name>
<evidence type="ECO:0000313" key="3">
    <source>
        <dbReference type="Proteomes" id="UP000239907"/>
    </source>
</evidence>
<keyword evidence="3" id="KW-1185">Reference proteome</keyword>
<comment type="caution">
    <text evidence="2">The sequence shown here is derived from an EMBL/GenBank/DDBJ whole genome shotgun (WGS) entry which is preliminary data.</text>
</comment>
<sequence length="272" mass="29563">MNFDVEFYLVDHRLIVFAMVALIAAAGEIGFRRGAQKRKSKDSFRSLMSGTGAAMLGLLGLLLGFSLSMAVSRWDARRDVIVNEANAIGTLWLRAGLLEQPLRDDLRDALRTYTDARIALGGSRTDLSTLRNARSKSESMHATLWSTVERANQPDRSNAVMGSLITATNEVIDIHELRLASIENYLPAPLIILLFAVAALSIGFLAWAFGAANQGGRKAIMALGLLIGAILMVIMDVNRPQRGRIGVGVESLERIGETIAALPPHQRPENGM</sequence>
<gene>
    <name evidence="2" type="ORF">BSZ32_01355</name>
</gene>
<evidence type="ECO:0000313" key="2">
    <source>
        <dbReference type="EMBL" id="PQJ27272.1"/>
    </source>
</evidence>
<accession>A0A2S7TYY3</accession>
<dbReference type="OrthoDB" id="272864at2"/>
<keyword evidence="1" id="KW-1133">Transmembrane helix</keyword>
<dbReference type="AlphaFoldDB" id="A0A2S7TYY3"/>
<dbReference type="EMBL" id="MQWA01000001">
    <property type="protein sequence ID" value="PQJ27272.1"/>
    <property type="molecule type" value="Genomic_DNA"/>
</dbReference>
<organism evidence="2 3">
    <name type="scientific">Rubritalea profundi</name>
    <dbReference type="NCBI Taxonomy" id="1658618"/>
    <lineage>
        <taxon>Bacteria</taxon>
        <taxon>Pseudomonadati</taxon>
        <taxon>Verrucomicrobiota</taxon>
        <taxon>Verrucomicrobiia</taxon>
        <taxon>Verrucomicrobiales</taxon>
        <taxon>Rubritaleaceae</taxon>
        <taxon>Rubritalea</taxon>
    </lineage>
</organism>
<feature type="transmembrane region" description="Helical" evidence="1">
    <location>
        <begin position="12"/>
        <end position="31"/>
    </location>
</feature>
<evidence type="ECO:0000256" key="1">
    <source>
        <dbReference type="SAM" id="Phobius"/>
    </source>
</evidence>
<feature type="transmembrane region" description="Helical" evidence="1">
    <location>
        <begin position="219"/>
        <end position="235"/>
    </location>
</feature>
<dbReference type="Pfam" id="PF14023">
    <property type="entry name" value="Bestrophin-like"/>
    <property type="match status" value="1"/>
</dbReference>
<dbReference type="InterPro" id="IPR025333">
    <property type="entry name" value="DUF4239"/>
</dbReference>
<keyword evidence="1" id="KW-0812">Transmembrane</keyword>
<feature type="transmembrane region" description="Helical" evidence="1">
    <location>
        <begin position="185"/>
        <end position="207"/>
    </location>
</feature>
<reference evidence="2 3" key="1">
    <citation type="submission" date="2016-12" db="EMBL/GenBank/DDBJ databases">
        <title>Study of bacterial adaptation to deep sea.</title>
        <authorList>
            <person name="Song J."/>
            <person name="Yoshizawa S."/>
            <person name="Kogure K."/>
        </authorList>
    </citation>
    <scope>NUCLEOTIDE SEQUENCE [LARGE SCALE GENOMIC DNA]</scope>
    <source>
        <strain evidence="2 3">SAORIC-165</strain>
    </source>
</reference>
<keyword evidence="1" id="KW-0472">Membrane</keyword>
<protein>
    <recommendedName>
        <fullName evidence="4">DUF4239 domain-containing protein</fullName>
    </recommendedName>
</protein>
<dbReference type="RefSeq" id="WP_105041753.1">
    <property type="nucleotide sequence ID" value="NZ_MQWA01000001.1"/>
</dbReference>
<dbReference type="Proteomes" id="UP000239907">
    <property type="component" value="Unassembled WGS sequence"/>
</dbReference>
<proteinExistence type="predicted"/>
<evidence type="ECO:0008006" key="4">
    <source>
        <dbReference type="Google" id="ProtNLM"/>
    </source>
</evidence>